<keyword evidence="2 3" id="KW-0143">Chaperone</keyword>
<evidence type="ECO:0000313" key="6">
    <source>
        <dbReference type="EMBL" id="CCH54925.1"/>
    </source>
</evidence>
<protein>
    <recommendedName>
        <fullName evidence="3">Protein GrpE</fullName>
    </recommendedName>
    <alternativeName>
        <fullName evidence="3">HSP-70 cofactor</fullName>
    </alternativeName>
</protein>
<dbReference type="HAMAP" id="MF_01151">
    <property type="entry name" value="GrpE"/>
    <property type="match status" value="1"/>
</dbReference>
<reference evidence="6 7" key="1">
    <citation type="journal article" date="2012" name="J. Bacteriol.">
        <title>Genome Sequence of the Filamentous Bacterium Fibrisoma limi BUZ 3T.</title>
        <authorList>
            <person name="Filippini M."/>
            <person name="Qi W."/>
            <person name="Jaenicke S."/>
            <person name="Goesmann A."/>
            <person name="Smits T.H."/>
            <person name="Bagheri H.C."/>
        </authorList>
    </citation>
    <scope>NUCLEOTIDE SEQUENCE [LARGE SCALE GENOMIC DNA]</scope>
    <source>
        <strain evidence="7">BUZ 3T</strain>
    </source>
</reference>
<dbReference type="GO" id="GO:0000774">
    <property type="term" value="F:adenyl-nucleotide exchange factor activity"/>
    <property type="evidence" value="ECO:0007669"/>
    <property type="project" value="InterPro"/>
</dbReference>
<proteinExistence type="inferred from homology"/>
<dbReference type="Proteomes" id="UP000009309">
    <property type="component" value="Unassembled WGS sequence"/>
</dbReference>
<dbReference type="STRING" id="1185876.BN8_04144"/>
<comment type="caution">
    <text evidence="6">The sequence shown here is derived from an EMBL/GenBank/DDBJ whole genome shotgun (WGS) entry which is preliminary data.</text>
</comment>
<dbReference type="PANTHER" id="PTHR21237">
    <property type="entry name" value="GRPE PROTEIN"/>
    <property type="match status" value="1"/>
</dbReference>
<feature type="region of interest" description="Disordered" evidence="5">
    <location>
        <begin position="32"/>
        <end position="59"/>
    </location>
</feature>
<dbReference type="SUPFAM" id="SSF51064">
    <property type="entry name" value="Head domain of nucleotide exchange factor GrpE"/>
    <property type="match status" value="1"/>
</dbReference>
<gene>
    <name evidence="3" type="primary">grpE</name>
    <name evidence="6" type="ORF">BN8_04144</name>
</gene>
<dbReference type="Gene3D" id="2.30.22.10">
    <property type="entry name" value="Head domain of nucleotide exchange factor GrpE"/>
    <property type="match status" value="1"/>
</dbReference>
<evidence type="ECO:0000256" key="5">
    <source>
        <dbReference type="SAM" id="MobiDB-lite"/>
    </source>
</evidence>
<evidence type="ECO:0000256" key="2">
    <source>
        <dbReference type="ARBA" id="ARBA00023186"/>
    </source>
</evidence>
<sequence length="226" mass="25440">MRFWQLYCASLLMDFWKRKKRSFMENKDILDEQSSVNTEQPDNVTEETTAAESNTPTTDEAVTINGGMAEEAQSDEASASDATARELAELKDKYVRLYADFENFRRRTAKEKLDLIGDANKGLLLALLPVVDDFERAMQSLETTSDVAALKEGISLIYNKLYKTLESKGLKPMTSKGEPFDADLHESVTQFPAPSEDLKGKVIDEIEKGYYLNDKVIRFAKVIIGS</sequence>
<keyword evidence="7" id="KW-1185">Reference proteome</keyword>
<keyword evidence="3" id="KW-0963">Cytoplasm</keyword>
<dbReference type="GO" id="GO:0051087">
    <property type="term" value="F:protein-folding chaperone binding"/>
    <property type="evidence" value="ECO:0007669"/>
    <property type="project" value="InterPro"/>
</dbReference>
<dbReference type="PANTHER" id="PTHR21237:SF23">
    <property type="entry name" value="GRPE PROTEIN HOMOLOG, MITOCHONDRIAL"/>
    <property type="match status" value="1"/>
</dbReference>
<organism evidence="6 7">
    <name type="scientific">Fibrisoma limi BUZ 3</name>
    <dbReference type="NCBI Taxonomy" id="1185876"/>
    <lineage>
        <taxon>Bacteria</taxon>
        <taxon>Pseudomonadati</taxon>
        <taxon>Bacteroidota</taxon>
        <taxon>Cytophagia</taxon>
        <taxon>Cytophagales</taxon>
        <taxon>Spirosomataceae</taxon>
        <taxon>Fibrisoma</taxon>
    </lineage>
</organism>
<evidence type="ECO:0000313" key="7">
    <source>
        <dbReference type="Proteomes" id="UP000009309"/>
    </source>
</evidence>
<dbReference type="eggNOG" id="COG0576">
    <property type="taxonomic scope" value="Bacteria"/>
</dbReference>
<comment type="similarity">
    <text evidence="1 3 4">Belongs to the GrpE family.</text>
</comment>
<dbReference type="InterPro" id="IPR009012">
    <property type="entry name" value="GrpE_head"/>
</dbReference>
<dbReference type="Gene3D" id="3.90.20.20">
    <property type="match status" value="1"/>
</dbReference>
<dbReference type="Pfam" id="PF01025">
    <property type="entry name" value="GrpE"/>
    <property type="match status" value="1"/>
</dbReference>
<evidence type="ECO:0000256" key="3">
    <source>
        <dbReference type="HAMAP-Rule" id="MF_01151"/>
    </source>
</evidence>
<dbReference type="InterPro" id="IPR013805">
    <property type="entry name" value="GrpE_CC"/>
</dbReference>
<dbReference type="EMBL" id="CAIT01000007">
    <property type="protein sequence ID" value="CCH54925.1"/>
    <property type="molecule type" value="Genomic_DNA"/>
</dbReference>
<dbReference type="InterPro" id="IPR000740">
    <property type="entry name" value="GrpE"/>
</dbReference>
<keyword evidence="3" id="KW-0346">Stress response</keyword>
<dbReference type="CDD" id="cd00446">
    <property type="entry name" value="GrpE"/>
    <property type="match status" value="1"/>
</dbReference>
<dbReference type="PRINTS" id="PR00773">
    <property type="entry name" value="GRPEPROTEIN"/>
</dbReference>
<name>I2GLZ9_9BACT</name>
<dbReference type="GO" id="GO:0042803">
    <property type="term" value="F:protein homodimerization activity"/>
    <property type="evidence" value="ECO:0007669"/>
    <property type="project" value="InterPro"/>
</dbReference>
<dbReference type="GO" id="GO:0051082">
    <property type="term" value="F:unfolded protein binding"/>
    <property type="evidence" value="ECO:0007669"/>
    <property type="project" value="TreeGrafter"/>
</dbReference>
<comment type="subunit">
    <text evidence="3">Homodimer.</text>
</comment>
<dbReference type="GO" id="GO:0005737">
    <property type="term" value="C:cytoplasm"/>
    <property type="evidence" value="ECO:0007669"/>
    <property type="project" value="UniProtKB-SubCell"/>
</dbReference>
<comment type="function">
    <text evidence="3">Participates actively in the response to hyperosmotic and heat shock by preventing the aggregation of stress-denatured proteins, in association with DnaK and GrpE. It is the nucleotide exchange factor for DnaK and may function as a thermosensor. Unfolded proteins bind initially to DnaJ; upon interaction with the DnaJ-bound protein, DnaK hydrolyzes its bound ATP, resulting in the formation of a stable complex. GrpE releases ADP from DnaK; ATP binding to DnaK triggers the release of the substrate protein, thus completing the reaction cycle. Several rounds of ATP-dependent interactions between DnaJ, DnaK and GrpE are required for fully efficient folding.</text>
</comment>
<comment type="subcellular location">
    <subcellularLocation>
        <location evidence="3">Cytoplasm</location>
    </subcellularLocation>
</comment>
<evidence type="ECO:0000256" key="1">
    <source>
        <dbReference type="ARBA" id="ARBA00009054"/>
    </source>
</evidence>
<accession>I2GLZ9</accession>
<dbReference type="GO" id="GO:0006457">
    <property type="term" value="P:protein folding"/>
    <property type="evidence" value="ECO:0007669"/>
    <property type="project" value="InterPro"/>
</dbReference>
<evidence type="ECO:0000256" key="4">
    <source>
        <dbReference type="RuleBase" id="RU004478"/>
    </source>
</evidence>
<dbReference type="SUPFAM" id="SSF58014">
    <property type="entry name" value="Coiled-coil domain of nucleotide exchange factor GrpE"/>
    <property type="match status" value="1"/>
</dbReference>
<dbReference type="AlphaFoldDB" id="I2GLZ9"/>